<dbReference type="InterPro" id="IPR024371">
    <property type="entry name" value="AcetylCoA_trans_1-like"/>
</dbReference>
<keyword evidence="3 5" id="KW-1133">Transmembrane helix</keyword>
<feature type="transmembrane region" description="Helical" evidence="5">
    <location>
        <begin position="432"/>
        <end position="454"/>
    </location>
</feature>
<dbReference type="PANTHER" id="PTHR12778">
    <property type="entry name" value="SOLUTE CARRIER FAMILY 33 ACETYL-COA TRANSPORTER -RELATED"/>
    <property type="match status" value="1"/>
</dbReference>
<organism evidence="6 7">
    <name type="scientific">Tegillarca granosa</name>
    <name type="common">Malaysian cockle</name>
    <name type="synonym">Anadara granosa</name>
    <dbReference type="NCBI Taxonomy" id="220873"/>
    <lineage>
        <taxon>Eukaryota</taxon>
        <taxon>Metazoa</taxon>
        <taxon>Spiralia</taxon>
        <taxon>Lophotrochozoa</taxon>
        <taxon>Mollusca</taxon>
        <taxon>Bivalvia</taxon>
        <taxon>Autobranchia</taxon>
        <taxon>Pteriomorphia</taxon>
        <taxon>Arcoida</taxon>
        <taxon>Arcoidea</taxon>
        <taxon>Arcidae</taxon>
        <taxon>Tegillarca</taxon>
    </lineage>
</organism>
<evidence type="ECO:0008006" key="8">
    <source>
        <dbReference type="Google" id="ProtNLM"/>
    </source>
</evidence>
<dbReference type="PANTHER" id="PTHR12778:SF9">
    <property type="entry name" value="ACETYL-COENZYME A TRANSPORTER 1"/>
    <property type="match status" value="1"/>
</dbReference>
<evidence type="ECO:0000256" key="5">
    <source>
        <dbReference type="SAM" id="Phobius"/>
    </source>
</evidence>
<feature type="transmembrane region" description="Helical" evidence="5">
    <location>
        <begin position="134"/>
        <end position="157"/>
    </location>
</feature>
<reference evidence="6 7" key="1">
    <citation type="submission" date="2022-12" db="EMBL/GenBank/DDBJ databases">
        <title>Chromosome-level genome of Tegillarca granosa.</title>
        <authorList>
            <person name="Kim J."/>
        </authorList>
    </citation>
    <scope>NUCLEOTIDE SEQUENCE [LARGE SCALE GENOMIC DNA]</scope>
    <source>
        <strain evidence="6">Teg-2019</strain>
        <tissue evidence="6">Adductor muscle</tissue>
    </source>
</reference>
<keyword evidence="2 5" id="KW-0812">Transmembrane</keyword>
<dbReference type="SUPFAM" id="SSF103473">
    <property type="entry name" value="MFS general substrate transporter"/>
    <property type="match status" value="1"/>
</dbReference>
<feature type="transmembrane region" description="Helical" evidence="5">
    <location>
        <begin position="98"/>
        <end position="122"/>
    </location>
</feature>
<evidence type="ECO:0000256" key="3">
    <source>
        <dbReference type="ARBA" id="ARBA00022989"/>
    </source>
</evidence>
<evidence type="ECO:0000313" key="7">
    <source>
        <dbReference type="Proteomes" id="UP001217089"/>
    </source>
</evidence>
<feature type="transmembrane region" description="Helical" evidence="5">
    <location>
        <begin position="366"/>
        <end position="385"/>
    </location>
</feature>
<sequence>MIEKILNKFQEPLPESWHFYSPSLSPDSVTVCIDSQKINMETTKRKRKQMHTIGETDFENEPFPHIPFSAIVQDGQIDTVDEDTKDTSTGLQGDYQNIALLMFLYILQGIPLGLGGSVPMLLQSRSVSYKDQAIFSFVFWPFSIKLLWAPLVDALYFKWFGRRKTWLVPIQYLIGVFMIVLSGHVDSLVGKESSASVNIWTLTIIFFMLNFLAATQDIAVDGWALTMLSRRNVGWASTCNTVGQTAGYFLGNVLFLALESADFCNKYLRSEPKDVGVVTLSSFLYFWGIVFFITTTLVWLLKREADDPDADNEQGIVSTYKQLIRVIRLPSVISYAIIILTAKVGFSATDSLSGLKLIEAGMKKETLALFAVPMIPIQIILPLIISKFTAGPRPMSVFLKAMPFRLLLGLLYAGIVYMAFHVQESPGVFPVYFYIIILASYAIHQVALYSMFVAQMAFHAKISDPSIGGTYMTLLNTLANLGGNWPSTVALWVVEGLTVKSCEGGVGTCNSKEASEDTSEYPKHANRTCRY</sequence>
<comment type="caution">
    <text evidence="6">The sequence shown here is derived from an EMBL/GenBank/DDBJ whole genome shotgun (WGS) entry which is preliminary data.</text>
</comment>
<feature type="transmembrane region" description="Helical" evidence="5">
    <location>
        <begin position="197"/>
        <end position="214"/>
    </location>
</feature>
<protein>
    <recommendedName>
        <fullName evidence="8">Acetyl-coenzyme A transporter 1</fullName>
    </recommendedName>
</protein>
<keyword evidence="7" id="KW-1185">Reference proteome</keyword>
<comment type="subcellular location">
    <subcellularLocation>
        <location evidence="1">Membrane</location>
        <topology evidence="1">Multi-pass membrane protein</topology>
    </subcellularLocation>
</comment>
<feature type="transmembrane region" description="Helical" evidence="5">
    <location>
        <begin position="278"/>
        <end position="301"/>
    </location>
</feature>
<feature type="transmembrane region" description="Helical" evidence="5">
    <location>
        <begin position="326"/>
        <end position="346"/>
    </location>
</feature>
<dbReference type="InterPro" id="IPR004752">
    <property type="entry name" value="AmpG_permease/AT-1"/>
</dbReference>
<feature type="transmembrane region" description="Helical" evidence="5">
    <location>
        <begin position="166"/>
        <end position="185"/>
    </location>
</feature>
<evidence type="ECO:0000256" key="2">
    <source>
        <dbReference type="ARBA" id="ARBA00022692"/>
    </source>
</evidence>
<dbReference type="EMBL" id="JARBDR010000141">
    <property type="protein sequence ID" value="KAJ8320988.1"/>
    <property type="molecule type" value="Genomic_DNA"/>
</dbReference>
<name>A0ABQ9FUP6_TEGGR</name>
<dbReference type="Pfam" id="PF13000">
    <property type="entry name" value="Acatn"/>
    <property type="match status" value="1"/>
</dbReference>
<feature type="transmembrane region" description="Helical" evidence="5">
    <location>
        <begin position="397"/>
        <end position="420"/>
    </location>
</feature>
<evidence type="ECO:0000256" key="4">
    <source>
        <dbReference type="ARBA" id="ARBA00023136"/>
    </source>
</evidence>
<evidence type="ECO:0000256" key="1">
    <source>
        <dbReference type="ARBA" id="ARBA00004141"/>
    </source>
</evidence>
<proteinExistence type="predicted"/>
<feature type="transmembrane region" description="Helical" evidence="5">
    <location>
        <begin position="235"/>
        <end position="258"/>
    </location>
</feature>
<keyword evidence="4 5" id="KW-0472">Membrane</keyword>
<dbReference type="Gene3D" id="1.20.1250.20">
    <property type="entry name" value="MFS general substrate transporter like domains"/>
    <property type="match status" value="1"/>
</dbReference>
<gene>
    <name evidence="6" type="ORF">KUTeg_002575</name>
</gene>
<dbReference type="Proteomes" id="UP001217089">
    <property type="component" value="Unassembled WGS sequence"/>
</dbReference>
<dbReference type="InterPro" id="IPR036259">
    <property type="entry name" value="MFS_trans_sf"/>
</dbReference>
<evidence type="ECO:0000313" key="6">
    <source>
        <dbReference type="EMBL" id="KAJ8320988.1"/>
    </source>
</evidence>
<accession>A0ABQ9FUP6</accession>